<reference evidence="1 2" key="1">
    <citation type="submission" date="2019-06" db="EMBL/GenBank/DDBJ databases">
        <title>Wine fermentation using esterase from Monascus purpureus.</title>
        <authorList>
            <person name="Geng C."/>
            <person name="Zhang Y."/>
        </authorList>
    </citation>
    <scope>NUCLEOTIDE SEQUENCE [LARGE SCALE GENOMIC DNA]</scope>
    <source>
        <strain evidence="1">HQ1</strain>
    </source>
</reference>
<evidence type="ECO:0000313" key="1">
    <source>
        <dbReference type="EMBL" id="TQB72836.1"/>
    </source>
</evidence>
<keyword evidence="2" id="KW-1185">Reference proteome</keyword>
<name>A0A507QUP5_MONPU</name>
<proteinExistence type="predicted"/>
<dbReference type="AlphaFoldDB" id="A0A507QUP5"/>
<gene>
    <name evidence="1" type="ORF">MPDQ_006398</name>
</gene>
<dbReference type="Proteomes" id="UP000319663">
    <property type="component" value="Unassembled WGS sequence"/>
</dbReference>
<accession>A0A507QUP5</accession>
<organism evidence="1 2">
    <name type="scientific">Monascus purpureus</name>
    <name type="common">Red mold</name>
    <name type="synonym">Monascus anka</name>
    <dbReference type="NCBI Taxonomy" id="5098"/>
    <lineage>
        <taxon>Eukaryota</taxon>
        <taxon>Fungi</taxon>
        <taxon>Dikarya</taxon>
        <taxon>Ascomycota</taxon>
        <taxon>Pezizomycotina</taxon>
        <taxon>Eurotiomycetes</taxon>
        <taxon>Eurotiomycetidae</taxon>
        <taxon>Eurotiales</taxon>
        <taxon>Aspergillaceae</taxon>
        <taxon>Monascus</taxon>
    </lineage>
</organism>
<dbReference type="EMBL" id="VIFY01000055">
    <property type="protein sequence ID" value="TQB72836.1"/>
    <property type="molecule type" value="Genomic_DNA"/>
</dbReference>
<protein>
    <submittedName>
        <fullName evidence="1">Uncharacterized protein</fullName>
    </submittedName>
</protein>
<evidence type="ECO:0000313" key="2">
    <source>
        <dbReference type="Proteomes" id="UP000319663"/>
    </source>
</evidence>
<sequence>MALLELHGLTAKSVCAEGTDAVAFPVDEEEVEFAKVEFMKIGVGAAMDPDRDETAELVYPASKPAVAVMVGFPKVNCGKEEDRLQQSSAEQQ</sequence>
<comment type="caution">
    <text evidence="1">The sequence shown here is derived from an EMBL/GenBank/DDBJ whole genome shotgun (WGS) entry which is preliminary data.</text>
</comment>